<feature type="region of interest" description="Disordered" evidence="1">
    <location>
        <begin position="1"/>
        <end position="63"/>
    </location>
</feature>
<comment type="caution">
    <text evidence="2">The sequence shown here is derived from an EMBL/GenBank/DDBJ whole genome shotgun (WGS) entry which is preliminary data.</text>
</comment>
<protein>
    <submittedName>
        <fullName evidence="2">Uncharacterized protein</fullName>
    </submittedName>
</protein>
<accession>A0AB34H1D2</accession>
<dbReference type="AlphaFoldDB" id="A0AB34H1D2"/>
<dbReference type="Proteomes" id="UP001159641">
    <property type="component" value="Unassembled WGS sequence"/>
</dbReference>
<feature type="compositionally biased region" description="Low complexity" evidence="1">
    <location>
        <begin position="48"/>
        <end position="59"/>
    </location>
</feature>
<sequence>MSCSGGTSGAPGLVALGFPSKQFRQQVRRAEPGWERDPGQERRRAPRLRAPWAWRGGPPARFPPALVPPGVQVHPGVLQERQQFSDSWANSQVCGQKASSPVTVPGPSCSSLPQENAKNEEILKGLRYVRPDGGFEPGLRLRAKGEGNGAQAHPLFASARRCARPVSTPLPS</sequence>
<name>A0AB34H1D2_ESCRO</name>
<keyword evidence="3" id="KW-1185">Reference proteome</keyword>
<reference evidence="2 3" key="1">
    <citation type="submission" date="2022-11" db="EMBL/GenBank/DDBJ databases">
        <title>Whole genome sequence of Eschrichtius robustus ER-17-0199.</title>
        <authorList>
            <person name="Bruniche-Olsen A."/>
            <person name="Black A.N."/>
            <person name="Fields C.J."/>
            <person name="Walden K."/>
            <person name="Dewoody J.A."/>
        </authorList>
    </citation>
    <scope>NUCLEOTIDE SEQUENCE [LARGE SCALE GENOMIC DNA]</scope>
    <source>
        <strain evidence="2">ER-17-0199</strain>
        <tissue evidence="2">Blubber</tissue>
    </source>
</reference>
<feature type="compositionally biased region" description="Basic and acidic residues" evidence="1">
    <location>
        <begin position="28"/>
        <end position="43"/>
    </location>
</feature>
<evidence type="ECO:0000256" key="1">
    <source>
        <dbReference type="SAM" id="MobiDB-lite"/>
    </source>
</evidence>
<dbReference type="Gene3D" id="3.40.30.10">
    <property type="entry name" value="Glutaredoxin"/>
    <property type="match status" value="1"/>
</dbReference>
<feature type="region of interest" description="Disordered" evidence="1">
    <location>
        <begin position="139"/>
        <end position="172"/>
    </location>
</feature>
<proteinExistence type="predicted"/>
<gene>
    <name evidence="2" type="ORF">J1605_007073</name>
</gene>
<dbReference type="EMBL" id="JAIQCJ010002014">
    <property type="protein sequence ID" value="KAJ8785476.1"/>
    <property type="molecule type" value="Genomic_DNA"/>
</dbReference>
<evidence type="ECO:0000313" key="2">
    <source>
        <dbReference type="EMBL" id="KAJ8785476.1"/>
    </source>
</evidence>
<evidence type="ECO:0000313" key="3">
    <source>
        <dbReference type="Proteomes" id="UP001159641"/>
    </source>
</evidence>
<organism evidence="2 3">
    <name type="scientific">Eschrichtius robustus</name>
    <name type="common">California gray whale</name>
    <name type="synonym">Eschrichtius gibbosus</name>
    <dbReference type="NCBI Taxonomy" id="9764"/>
    <lineage>
        <taxon>Eukaryota</taxon>
        <taxon>Metazoa</taxon>
        <taxon>Chordata</taxon>
        <taxon>Craniata</taxon>
        <taxon>Vertebrata</taxon>
        <taxon>Euteleostomi</taxon>
        <taxon>Mammalia</taxon>
        <taxon>Eutheria</taxon>
        <taxon>Laurasiatheria</taxon>
        <taxon>Artiodactyla</taxon>
        <taxon>Whippomorpha</taxon>
        <taxon>Cetacea</taxon>
        <taxon>Mysticeti</taxon>
        <taxon>Eschrichtiidae</taxon>
        <taxon>Eschrichtius</taxon>
    </lineage>
</organism>